<gene>
    <name evidence="1" type="ORF">PENTCL1PPCAC_20721</name>
</gene>
<feature type="non-terminal residue" evidence="1">
    <location>
        <position position="76"/>
    </location>
</feature>
<proteinExistence type="predicted"/>
<protein>
    <submittedName>
        <fullName evidence="1">Uncharacterized protein</fullName>
    </submittedName>
</protein>
<comment type="caution">
    <text evidence="1">The sequence shown here is derived from an EMBL/GenBank/DDBJ whole genome shotgun (WGS) entry which is preliminary data.</text>
</comment>
<dbReference type="AlphaFoldDB" id="A0AAV5TWA2"/>
<sequence length="76" mass="8935">DLREEIDLFLTTLRHVGIEESAEEWDTRAQNCLVPVHLLDSNRDCDITIHSICALLSQIRVYLWNGVEYFDAFWLI</sequence>
<accession>A0AAV5TWA2</accession>
<reference evidence="1" key="1">
    <citation type="submission" date="2023-10" db="EMBL/GenBank/DDBJ databases">
        <title>Genome assembly of Pristionchus species.</title>
        <authorList>
            <person name="Yoshida K."/>
            <person name="Sommer R.J."/>
        </authorList>
    </citation>
    <scope>NUCLEOTIDE SEQUENCE</scope>
    <source>
        <strain evidence="1">RS0144</strain>
    </source>
</reference>
<keyword evidence="2" id="KW-1185">Reference proteome</keyword>
<feature type="non-terminal residue" evidence="1">
    <location>
        <position position="1"/>
    </location>
</feature>
<dbReference type="Proteomes" id="UP001432027">
    <property type="component" value="Unassembled WGS sequence"/>
</dbReference>
<evidence type="ECO:0000313" key="2">
    <source>
        <dbReference type="Proteomes" id="UP001432027"/>
    </source>
</evidence>
<organism evidence="1 2">
    <name type="scientific">Pristionchus entomophagus</name>
    <dbReference type="NCBI Taxonomy" id="358040"/>
    <lineage>
        <taxon>Eukaryota</taxon>
        <taxon>Metazoa</taxon>
        <taxon>Ecdysozoa</taxon>
        <taxon>Nematoda</taxon>
        <taxon>Chromadorea</taxon>
        <taxon>Rhabditida</taxon>
        <taxon>Rhabditina</taxon>
        <taxon>Diplogasteromorpha</taxon>
        <taxon>Diplogasteroidea</taxon>
        <taxon>Neodiplogasteridae</taxon>
        <taxon>Pristionchus</taxon>
    </lineage>
</organism>
<evidence type="ECO:0000313" key="1">
    <source>
        <dbReference type="EMBL" id="GMS98546.1"/>
    </source>
</evidence>
<dbReference type="EMBL" id="BTSX01000005">
    <property type="protein sequence ID" value="GMS98546.1"/>
    <property type="molecule type" value="Genomic_DNA"/>
</dbReference>
<name>A0AAV5TWA2_9BILA</name>